<dbReference type="PROSITE" id="PS51292">
    <property type="entry name" value="ZF_RING_CH"/>
    <property type="match status" value="1"/>
</dbReference>
<dbReference type="InterPro" id="IPR013083">
    <property type="entry name" value="Znf_RING/FYVE/PHD"/>
</dbReference>
<dbReference type="GeneID" id="89953721"/>
<keyword evidence="4" id="KW-0472">Membrane</keyword>
<dbReference type="GO" id="GO:0008270">
    <property type="term" value="F:zinc ion binding"/>
    <property type="evidence" value="ECO:0007669"/>
    <property type="project" value="UniProtKB-KW"/>
</dbReference>
<dbReference type="SUPFAM" id="SSF57850">
    <property type="entry name" value="RING/U-box"/>
    <property type="match status" value="1"/>
</dbReference>
<evidence type="ECO:0000259" key="5">
    <source>
        <dbReference type="PROSITE" id="PS51292"/>
    </source>
</evidence>
<dbReference type="InterPro" id="IPR011016">
    <property type="entry name" value="Znf_RING-CH"/>
</dbReference>
<keyword evidence="2" id="KW-0863">Zinc-finger</keyword>
<keyword evidence="7" id="KW-1185">Reference proteome</keyword>
<evidence type="ECO:0000256" key="4">
    <source>
        <dbReference type="SAM" id="Phobius"/>
    </source>
</evidence>
<dbReference type="Gene3D" id="3.30.40.10">
    <property type="entry name" value="Zinc/RING finger domain, C3HC4 (zinc finger)"/>
    <property type="match status" value="1"/>
</dbReference>
<evidence type="ECO:0000256" key="2">
    <source>
        <dbReference type="ARBA" id="ARBA00022771"/>
    </source>
</evidence>
<comment type="caution">
    <text evidence="6">The sequence shown here is derived from an EMBL/GenBank/DDBJ whole genome shotgun (WGS) entry which is preliminary data.</text>
</comment>
<feature type="transmembrane region" description="Helical" evidence="4">
    <location>
        <begin position="104"/>
        <end position="122"/>
    </location>
</feature>
<organism evidence="6 7">
    <name type="scientific">Mucor velutinosus</name>
    <dbReference type="NCBI Taxonomy" id="708070"/>
    <lineage>
        <taxon>Eukaryota</taxon>
        <taxon>Fungi</taxon>
        <taxon>Fungi incertae sedis</taxon>
        <taxon>Mucoromycota</taxon>
        <taxon>Mucoromycotina</taxon>
        <taxon>Mucoromycetes</taxon>
        <taxon>Mucorales</taxon>
        <taxon>Mucorineae</taxon>
        <taxon>Mucoraceae</taxon>
        <taxon>Mucor</taxon>
    </lineage>
</organism>
<gene>
    <name evidence="6" type="ORF">ATC70_010035</name>
</gene>
<dbReference type="Pfam" id="PF12906">
    <property type="entry name" value="RINGv"/>
    <property type="match status" value="1"/>
</dbReference>
<dbReference type="EMBL" id="JASEJX010000012">
    <property type="protein sequence ID" value="KAK4519793.1"/>
    <property type="molecule type" value="Genomic_DNA"/>
</dbReference>
<keyword evidence="4" id="KW-0812">Transmembrane</keyword>
<reference evidence="6 7" key="1">
    <citation type="submission" date="2022-11" db="EMBL/GenBank/DDBJ databases">
        <title>Mucor velutinosus strain NIH1002 WGS.</title>
        <authorList>
            <person name="Subramanian P."/>
            <person name="Mullikin J.C."/>
            <person name="Segre J.A."/>
            <person name="Zelazny A.M."/>
        </authorList>
    </citation>
    <scope>NUCLEOTIDE SEQUENCE [LARGE SCALE GENOMIC DNA]</scope>
    <source>
        <strain evidence="6 7">NIH1002</strain>
    </source>
</reference>
<keyword evidence="4" id="KW-1133">Transmembrane helix</keyword>
<protein>
    <recommendedName>
        <fullName evidence="5">RING-CH-type domain-containing protein</fullName>
    </recommendedName>
</protein>
<keyword evidence="3" id="KW-0862">Zinc</keyword>
<feature type="transmembrane region" description="Helical" evidence="4">
    <location>
        <begin position="166"/>
        <end position="184"/>
    </location>
</feature>
<dbReference type="RefSeq" id="XP_064686459.1">
    <property type="nucleotide sequence ID" value="XM_064829257.1"/>
</dbReference>
<name>A0AAN7DN97_9FUNG</name>
<evidence type="ECO:0000313" key="6">
    <source>
        <dbReference type="EMBL" id="KAK4519793.1"/>
    </source>
</evidence>
<proteinExistence type="predicted"/>
<evidence type="ECO:0000256" key="3">
    <source>
        <dbReference type="ARBA" id="ARBA00022833"/>
    </source>
</evidence>
<evidence type="ECO:0000256" key="1">
    <source>
        <dbReference type="ARBA" id="ARBA00022723"/>
    </source>
</evidence>
<feature type="domain" description="RING-CH-type" evidence="5">
    <location>
        <begin position="22"/>
        <end position="90"/>
    </location>
</feature>
<dbReference type="Proteomes" id="UP001304243">
    <property type="component" value="Unassembled WGS sequence"/>
</dbReference>
<dbReference type="AlphaFoldDB" id="A0AAN7DN97"/>
<sequence length="185" mass="21344">MPIYKPPSLVRQNAFILEDDQTETPLDTVCRICFKVTTDDDDDLFQPCQCQSSTYSTLCRYAHQKCFSQWLKENGYPTHCIKCKSVYANVPSTDISKNRRRRKYAMSIVISIIVLYSLYHLLSSCSTIEIIPSTKLYADFGDNTYKNVPEVLYAPRISKSCVKSSFPMHCTISVMMISIILFFFY</sequence>
<keyword evidence="1" id="KW-0479">Metal-binding</keyword>
<dbReference type="SMART" id="SM00744">
    <property type="entry name" value="RINGv"/>
    <property type="match status" value="1"/>
</dbReference>
<accession>A0AAN7DN97</accession>
<evidence type="ECO:0000313" key="7">
    <source>
        <dbReference type="Proteomes" id="UP001304243"/>
    </source>
</evidence>